<dbReference type="SUPFAM" id="SSF141562">
    <property type="entry name" value="At5g01610-like"/>
    <property type="match status" value="3"/>
</dbReference>
<dbReference type="AlphaFoldDB" id="A0ABD0VAH1"/>
<dbReference type="InterPro" id="IPR036758">
    <property type="entry name" value="At5g01610-like"/>
</dbReference>
<evidence type="ECO:0000313" key="1">
    <source>
        <dbReference type="EMBL" id="KAL0921770.1"/>
    </source>
</evidence>
<dbReference type="Gene3D" id="2.30.240.10">
    <property type="entry name" value="At5g01610-like"/>
    <property type="match status" value="3"/>
</dbReference>
<keyword evidence="2" id="KW-1185">Reference proteome</keyword>
<name>A0ABD0VAH1_DENTH</name>
<organism evidence="1 2">
    <name type="scientific">Dendrobium thyrsiflorum</name>
    <name type="common">Pinecone-like raceme dendrobium</name>
    <name type="synonym">Orchid</name>
    <dbReference type="NCBI Taxonomy" id="117978"/>
    <lineage>
        <taxon>Eukaryota</taxon>
        <taxon>Viridiplantae</taxon>
        <taxon>Streptophyta</taxon>
        <taxon>Embryophyta</taxon>
        <taxon>Tracheophyta</taxon>
        <taxon>Spermatophyta</taxon>
        <taxon>Magnoliopsida</taxon>
        <taxon>Liliopsida</taxon>
        <taxon>Asparagales</taxon>
        <taxon>Orchidaceae</taxon>
        <taxon>Epidendroideae</taxon>
        <taxon>Malaxideae</taxon>
        <taxon>Dendrobiinae</taxon>
        <taxon>Dendrobium</taxon>
    </lineage>
</organism>
<proteinExistence type="predicted"/>
<sequence>MASQTINNYREGAEIYKGDELCKKKSIELLEELCLPKGLFPLEDMEEFGYNREAGFIWLIQKKKKDHVFKQIKRAVSYAPEVTAFVEKYKLKKMTGVKTKELLLWLSVVEVYFEKPTSEKLTFKTGTGLSDSFVASAFELHREGAEIYKGDELCRKKSIELLEELCLPKGLFPLEDIEEFGYNREAGFIWLIQKKKKDHIFKKIKRAVSYAPEVTAFVEKYKLKKMTGVKTKELLLWLSVVEVYFEKPTSEKLTFKTGTGLSDSFVTAFVEKYKLKKMTGVKTKELLLWLSVVEVYFEKPTSEKLTFKTGTGLSDSFVASAFEL</sequence>
<gene>
    <name evidence="1" type="ORF">M5K25_008877</name>
</gene>
<dbReference type="EMBL" id="JANQDX010000007">
    <property type="protein sequence ID" value="KAL0921770.1"/>
    <property type="molecule type" value="Genomic_DNA"/>
</dbReference>
<reference evidence="1 2" key="1">
    <citation type="journal article" date="2024" name="Plant Biotechnol. J.">
        <title>Dendrobium thyrsiflorum genome and its molecular insights into genes involved in important horticultural traits.</title>
        <authorList>
            <person name="Chen B."/>
            <person name="Wang J.Y."/>
            <person name="Zheng P.J."/>
            <person name="Li K.L."/>
            <person name="Liang Y.M."/>
            <person name="Chen X.F."/>
            <person name="Zhang C."/>
            <person name="Zhao X."/>
            <person name="He X."/>
            <person name="Zhang G.Q."/>
            <person name="Liu Z.J."/>
            <person name="Xu Q."/>
        </authorList>
    </citation>
    <scope>NUCLEOTIDE SEQUENCE [LARGE SCALE GENOMIC DNA]</scope>
    <source>
        <strain evidence="1">GZMU011</strain>
    </source>
</reference>
<protein>
    <submittedName>
        <fullName evidence="1">Uncharacterized protein</fullName>
    </submittedName>
</protein>
<dbReference type="PANTHER" id="PTHR31676:SF191">
    <property type="entry name" value="OS07G0120650 PROTEIN"/>
    <property type="match status" value="1"/>
</dbReference>
<dbReference type="PANTHER" id="PTHR31676">
    <property type="entry name" value="T31J12.3 PROTEIN-RELATED"/>
    <property type="match status" value="1"/>
</dbReference>
<dbReference type="Pfam" id="PF04398">
    <property type="entry name" value="DUF538"/>
    <property type="match status" value="3"/>
</dbReference>
<dbReference type="Proteomes" id="UP001552299">
    <property type="component" value="Unassembled WGS sequence"/>
</dbReference>
<dbReference type="InterPro" id="IPR007493">
    <property type="entry name" value="DUF538"/>
</dbReference>
<evidence type="ECO:0000313" key="2">
    <source>
        <dbReference type="Proteomes" id="UP001552299"/>
    </source>
</evidence>
<comment type="caution">
    <text evidence="1">The sequence shown here is derived from an EMBL/GenBank/DDBJ whole genome shotgun (WGS) entry which is preliminary data.</text>
</comment>
<accession>A0ABD0VAH1</accession>